<organism evidence="7 8">
    <name type="scientific">Actinomadura luteofluorescens</name>
    <dbReference type="NCBI Taxonomy" id="46163"/>
    <lineage>
        <taxon>Bacteria</taxon>
        <taxon>Bacillati</taxon>
        <taxon>Actinomycetota</taxon>
        <taxon>Actinomycetes</taxon>
        <taxon>Streptosporangiales</taxon>
        <taxon>Thermomonosporaceae</taxon>
        <taxon>Actinomadura</taxon>
    </lineage>
</organism>
<proteinExistence type="predicted"/>
<keyword evidence="5" id="KW-0472">Membrane</keyword>
<evidence type="ECO:0000256" key="3">
    <source>
        <dbReference type="PROSITE-ProRule" id="PRU00169"/>
    </source>
</evidence>
<dbReference type="SUPFAM" id="SSF52172">
    <property type="entry name" value="CheY-like"/>
    <property type="match status" value="1"/>
</dbReference>
<dbReference type="GO" id="GO:0016887">
    <property type="term" value="F:ATP hydrolysis activity"/>
    <property type="evidence" value="ECO:0007669"/>
    <property type="project" value="TreeGrafter"/>
</dbReference>
<evidence type="ECO:0000256" key="5">
    <source>
        <dbReference type="SAM" id="Phobius"/>
    </source>
</evidence>
<keyword evidence="1" id="KW-0547">Nucleotide-binding</keyword>
<comment type="caution">
    <text evidence="7">The sequence shown here is derived from an EMBL/GenBank/DDBJ whole genome shotgun (WGS) entry which is preliminary data.</text>
</comment>
<evidence type="ECO:0000313" key="7">
    <source>
        <dbReference type="EMBL" id="NYD44568.1"/>
    </source>
</evidence>
<feature type="region of interest" description="Disordered" evidence="4">
    <location>
        <begin position="389"/>
        <end position="412"/>
    </location>
</feature>
<dbReference type="Proteomes" id="UP000529783">
    <property type="component" value="Unassembled WGS sequence"/>
</dbReference>
<reference evidence="7 8" key="1">
    <citation type="submission" date="2020-07" db="EMBL/GenBank/DDBJ databases">
        <title>Sequencing the genomes of 1000 actinobacteria strains.</title>
        <authorList>
            <person name="Klenk H.-P."/>
        </authorList>
    </citation>
    <scope>NUCLEOTIDE SEQUENCE [LARGE SCALE GENOMIC DNA]</scope>
    <source>
        <strain evidence="7 8">DSM 40398</strain>
    </source>
</reference>
<dbReference type="RefSeq" id="WP_179842130.1">
    <property type="nucleotide sequence ID" value="NZ_JACCBA010000001.1"/>
</dbReference>
<sequence length="531" mass="55763">MSIRVMLAVGDLPTAAVLRALLDELTGVVLTAEAATAADVAAAVAAEAEPDVLLLHHTLDGFPTTDLVRELTGRHPALAIIVVVEEPTTDQLGLAMEAGARGVIDAHPSLAELQHRTGAAADWSRTMRHHLDPGSGGDPGASRRGYTVAVCGAKGGTGTTLLAVHLALSAVGAGRRVCLVDLDLQTGDLQSYLDITHRRSIADLGAAADDLDGTVLADALFAHRDGPHVLLAPAEGERAEEVTETATRQILVALRSRYDAVIVDCGAQLTDANAVAIETADRVLVTASPDLPALRGVRRLVGLWERLSVRKKEDVGVVLVRHSRRDEVQPDFARRVLTAPLLKTAVPADFRAVEEAVNTGAPGNAASSSYRSAVEALAREIGLHEWGAARRRGRPGHGRRTRDRARRGGGDSGAAVTEFAAVLPLIGLLLLVAYQVVLVGVTAVYATLAAGEGARAVAVLGNGAADGPVVRERVASRIAAPWDRPDRLRLSADGDWFTATVRVPAVLPGTSGLFDLHARARVVHEEKGTEE</sequence>
<evidence type="ECO:0000256" key="4">
    <source>
        <dbReference type="SAM" id="MobiDB-lite"/>
    </source>
</evidence>
<comment type="caution">
    <text evidence="3">Lacks conserved residue(s) required for the propagation of feature annotation.</text>
</comment>
<dbReference type="SUPFAM" id="SSF52540">
    <property type="entry name" value="P-loop containing nucleoside triphosphate hydrolases"/>
    <property type="match status" value="1"/>
</dbReference>
<dbReference type="GO" id="GO:0051782">
    <property type="term" value="P:negative regulation of cell division"/>
    <property type="evidence" value="ECO:0007669"/>
    <property type="project" value="TreeGrafter"/>
</dbReference>
<keyword evidence="8" id="KW-1185">Reference proteome</keyword>
<feature type="transmembrane region" description="Helical" evidence="5">
    <location>
        <begin position="421"/>
        <end position="446"/>
    </location>
</feature>
<dbReference type="AlphaFoldDB" id="A0A7Y9EBD1"/>
<keyword evidence="5" id="KW-1133">Transmembrane helix</keyword>
<dbReference type="InterPro" id="IPR050625">
    <property type="entry name" value="ParA/MinD_ATPase"/>
</dbReference>
<evidence type="ECO:0000256" key="2">
    <source>
        <dbReference type="ARBA" id="ARBA00022840"/>
    </source>
</evidence>
<dbReference type="InterPro" id="IPR025669">
    <property type="entry name" value="AAA_dom"/>
</dbReference>
<dbReference type="InterPro" id="IPR001789">
    <property type="entry name" value="Sig_transdc_resp-reg_receiver"/>
</dbReference>
<dbReference type="Gene3D" id="3.40.50.2300">
    <property type="match status" value="1"/>
</dbReference>
<keyword evidence="5" id="KW-0812">Transmembrane</keyword>
<dbReference type="PANTHER" id="PTHR43384">
    <property type="entry name" value="SEPTUM SITE-DETERMINING PROTEIN MIND HOMOLOG, CHLOROPLASTIC-RELATED"/>
    <property type="match status" value="1"/>
</dbReference>
<dbReference type="Pfam" id="PF13614">
    <property type="entry name" value="AAA_31"/>
    <property type="match status" value="1"/>
</dbReference>
<evidence type="ECO:0000256" key="1">
    <source>
        <dbReference type="ARBA" id="ARBA00022741"/>
    </source>
</evidence>
<dbReference type="GO" id="GO:0009898">
    <property type="term" value="C:cytoplasmic side of plasma membrane"/>
    <property type="evidence" value="ECO:0007669"/>
    <property type="project" value="TreeGrafter"/>
</dbReference>
<protein>
    <submittedName>
        <fullName evidence="7">Pilus assembly protein CpaE</fullName>
    </submittedName>
</protein>
<dbReference type="GO" id="GO:0005829">
    <property type="term" value="C:cytosol"/>
    <property type="evidence" value="ECO:0007669"/>
    <property type="project" value="TreeGrafter"/>
</dbReference>
<dbReference type="GO" id="GO:0005524">
    <property type="term" value="F:ATP binding"/>
    <property type="evidence" value="ECO:0007669"/>
    <property type="project" value="UniProtKB-KW"/>
</dbReference>
<evidence type="ECO:0000313" key="8">
    <source>
        <dbReference type="Proteomes" id="UP000529783"/>
    </source>
</evidence>
<gene>
    <name evidence="7" type="ORF">BJY14_000551</name>
</gene>
<dbReference type="PANTHER" id="PTHR43384:SF6">
    <property type="entry name" value="SEPTUM SITE-DETERMINING PROTEIN MIND HOMOLOG, CHLOROPLASTIC"/>
    <property type="match status" value="1"/>
</dbReference>
<dbReference type="Gene3D" id="3.40.50.300">
    <property type="entry name" value="P-loop containing nucleotide triphosphate hydrolases"/>
    <property type="match status" value="1"/>
</dbReference>
<dbReference type="InterPro" id="IPR011006">
    <property type="entry name" value="CheY-like_superfamily"/>
</dbReference>
<feature type="domain" description="Response regulatory" evidence="6">
    <location>
        <begin position="4"/>
        <end position="121"/>
    </location>
</feature>
<keyword evidence="2" id="KW-0067">ATP-binding</keyword>
<accession>A0A7Y9EBD1</accession>
<dbReference type="GO" id="GO:0000160">
    <property type="term" value="P:phosphorelay signal transduction system"/>
    <property type="evidence" value="ECO:0007669"/>
    <property type="project" value="InterPro"/>
</dbReference>
<name>A0A7Y9EBD1_9ACTN</name>
<dbReference type="EMBL" id="JACCBA010000001">
    <property type="protein sequence ID" value="NYD44568.1"/>
    <property type="molecule type" value="Genomic_DNA"/>
</dbReference>
<evidence type="ECO:0000259" key="6">
    <source>
        <dbReference type="PROSITE" id="PS50110"/>
    </source>
</evidence>
<feature type="compositionally biased region" description="Basic residues" evidence="4">
    <location>
        <begin position="389"/>
        <end position="407"/>
    </location>
</feature>
<dbReference type="PROSITE" id="PS50110">
    <property type="entry name" value="RESPONSE_REGULATORY"/>
    <property type="match status" value="1"/>
</dbReference>
<dbReference type="InterPro" id="IPR027417">
    <property type="entry name" value="P-loop_NTPase"/>
</dbReference>